<comment type="caution">
    <text evidence="2">The sequence shown here is derived from an EMBL/GenBank/DDBJ whole genome shotgun (WGS) entry which is preliminary data.</text>
</comment>
<dbReference type="NCBIfam" id="TIGR01640">
    <property type="entry name" value="F_box_assoc_1"/>
    <property type="match status" value="1"/>
</dbReference>
<dbReference type="SUPFAM" id="SSF81383">
    <property type="entry name" value="F-box domain"/>
    <property type="match status" value="1"/>
</dbReference>
<dbReference type="Pfam" id="PF07734">
    <property type="entry name" value="FBA_1"/>
    <property type="match status" value="1"/>
</dbReference>
<evidence type="ECO:0000313" key="2">
    <source>
        <dbReference type="EMBL" id="KAL1543049.1"/>
    </source>
</evidence>
<organism evidence="2 3">
    <name type="scientific">Salvia divinorum</name>
    <name type="common">Maria pastora</name>
    <name type="synonym">Diviner's sage</name>
    <dbReference type="NCBI Taxonomy" id="28513"/>
    <lineage>
        <taxon>Eukaryota</taxon>
        <taxon>Viridiplantae</taxon>
        <taxon>Streptophyta</taxon>
        <taxon>Embryophyta</taxon>
        <taxon>Tracheophyta</taxon>
        <taxon>Spermatophyta</taxon>
        <taxon>Magnoliopsida</taxon>
        <taxon>eudicotyledons</taxon>
        <taxon>Gunneridae</taxon>
        <taxon>Pentapetalae</taxon>
        <taxon>asterids</taxon>
        <taxon>lamiids</taxon>
        <taxon>Lamiales</taxon>
        <taxon>Lamiaceae</taxon>
        <taxon>Nepetoideae</taxon>
        <taxon>Mentheae</taxon>
        <taxon>Salviinae</taxon>
        <taxon>Salvia</taxon>
        <taxon>Salvia subgen. Calosphace</taxon>
    </lineage>
</organism>
<sequence>MDSNVLNHDIVTEILLHLPLTSVMRLRSVCKSWRNNIDSQAFRKWHIQQHAGGGGDDTLLVQFSFQQGGVLELSMFSRLNGKLYSKFLPASQDILDYHLKRRFDTKKAARHAQIAGPANGLICIYYKDSRAPVAVCNPSLGHTSILPTCSPEPNPSSMPFEPNHHMTVCRNVGIWFDKVAQDYVVVQLLSCIRIGSQNGFHLHASLYSKATNSWRGLTVGGSNIIGHGLYVNIPIDSSCKNSSFSHWLAFDTEANHVILSFDFRNEGFRILNIPNLEFLNRYGKMKIFAEGDDSFLVFNSGEWEAHKWFNIFWLRIEEDRLQLKLMQSVEPFDGYVIPKALYESGCVVLQYEHVHLILYNYYDEECVGCFEMKRDMVKIFEYGGSFVLP</sequence>
<dbReference type="AlphaFoldDB" id="A0ABD1GG08"/>
<feature type="domain" description="F-box" evidence="1">
    <location>
        <begin position="6"/>
        <end position="46"/>
    </location>
</feature>
<accession>A0ABD1GG08</accession>
<proteinExistence type="predicted"/>
<protein>
    <submittedName>
        <fullName evidence="2">F-box protein</fullName>
    </submittedName>
</protein>
<name>A0ABD1GG08_SALDI</name>
<dbReference type="Gene3D" id="1.20.1280.50">
    <property type="match status" value="1"/>
</dbReference>
<gene>
    <name evidence="2" type="ORF">AAHA92_20066</name>
</gene>
<dbReference type="EMBL" id="JBEAFC010000008">
    <property type="protein sequence ID" value="KAL1543049.1"/>
    <property type="molecule type" value="Genomic_DNA"/>
</dbReference>
<dbReference type="PANTHER" id="PTHR31672:SF13">
    <property type="entry name" value="F-BOX PROTEIN CPR30-LIKE"/>
    <property type="match status" value="1"/>
</dbReference>
<reference evidence="2 3" key="1">
    <citation type="submission" date="2024-06" db="EMBL/GenBank/DDBJ databases">
        <title>A chromosome level genome sequence of Diviner's sage (Salvia divinorum).</title>
        <authorList>
            <person name="Ford S.A."/>
            <person name="Ro D.-K."/>
            <person name="Ness R.W."/>
            <person name="Phillips M.A."/>
        </authorList>
    </citation>
    <scope>NUCLEOTIDE SEQUENCE [LARGE SCALE GENOMIC DNA]</scope>
    <source>
        <strain evidence="2">SAF-2024a</strain>
        <tissue evidence="2">Leaf</tissue>
    </source>
</reference>
<evidence type="ECO:0000259" key="1">
    <source>
        <dbReference type="SMART" id="SM00256"/>
    </source>
</evidence>
<dbReference type="Pfam" id="PF00646">
    <property type="entry name" value="F-box"/>
    <property type="match status" value="1"/>
</dbReference>
<dbReference type="SMART" id="SM00256">
    <property type="entry name" value="FBOX"/>
    <property type="match status" value="1"/>
</dbReference>
<dbReference type="InterPro" id="IPR006527">
    <property type="entry name" value="F-box-assoc_dom_typ1"/>
</dbReference>
<dbReference type="InterPro" id="IPR050796">
    <property type="entry name" value="SCF_F-box_component"/>
</dbReference>
<dbReference type="InterPro" id="IPR036047">
    <property type="entry name" value="F-box-like_dom_sf"/>
</dbReference>
<dbReference type="InterPro" id="IPR017451">
    <property type="entry name" value="F-box-assoc_interact_dom"/>
</dbReference>
<evidence type="ECO:0000313" key="3">
    <source>
        <dbReference type="Proteomes" id="UP001567538"/>
    </source>
</evidence>
<dbReference type="CDD" id="cd22157">
    <property type="entry name" value="F-box_AtFBW1-like"/>
    <property type="match status" value="1"/>
</dbReference>
<dbReference type="InterPro" id="IPR001810">
    <property type="entry name" value="F-box_dom"/>
</dbReference>
<dbReference type="Proteomes" id="UP001567538">
    <property type="component" value="Unassembled WGS sequence"/>
</dbReference>
<dbReference type="PANTHER" id="PTHR31672">
    <property type="entry name" value="BNACNNG10540D PROTEIN"/>
    <property type="match status" value="1"/>
</dbReference>
<keyword evidence="3" id="KW-1185">Reference proteome</keyword>